<evidence type="ECO:0000256" key="14">
    <source>
        <dbReference type="ARBA" id="ARBA00024158"/>
    </source>
</evidence>
<dbReference type="AlphaFoldDB" id="A0AAW0MNX1"/>
<proteinExistence type="inferred from homology"/>
<comment type="similarity">
    <text evidence="2">Belongs to the LRRC8 family.</text>
</comment>
<dbReference type="InterPro" id="IPR055414">
    <property type="entry name" value="LRR_R13L4/SHOC2-like"/>
</dbReference>
<dbReference type="SUPFAM" id="SSF51197">
    <property type="entry name" value="Clavaminate synthase-like"/>
    <property type="match status" value="1"/>
</dbReference>
<accession>A0AAW0MNX1</accession>
<keyword evidence="9" id="KW-0406">Ion transport</keyword>
<evidence type="ECO:0000256" key="3">
    <source>
        <dbReference type="ARBA" id="ARBA00022448"/>
    </source>
</evidence>
<dbReference type="PROSITE" id="PS51450">
    <property type="entry name" value="LRR"/>
    <property type="match status" value="3"/>
</dbReference>
<dbReference type="InterPro" id="IPR050216">
    <property type="entry name" value="LRR_domain-containing"/>
</dbReference>
<protein>
    <recommendedName>
        <fullName evidence="21">LRRC8 pannexin-like TM region domain-containing protein</fullName>
    </recommendedName>
</protein>
<evidence type="ECO:0000259" key="18">
    <source>
        <dbReference type="Pfam" id="PF23598"/>
    </source>
</evidence>
<evidence type="ECO:0000256" key="13">
    <source>
        <dbReference type="ARBA" id="ARBA00024145"/>
    </source>
</evidence>
<keyword evidence="20" id="KW-1185">Reference proteome</keyword>
<dbReference type="Pfam" id="PF12534">
    <property type="entry name" value="Pannexin_like"/>
    <property type="match status" value="1"/>
</dbReference>
<organism evidence="19 20">
    <name type="scientific">Mugilogobius chulae</name>
    <name type="common">yellowstripe goby</name>
    <dbReference type="NCBI Taxonomy" id="88201"/>
    <lineage>
        <taxon>Eukaryota</taxon>
        <taxon>Metazoa</taxon>
        <taxon>Chordata</taxon>
        <taxon>Craniata</taxon>
        <taxon>Vertebrata</taxon>
        <taxon>Euteleostomi</taxon>
        <taxon>Actinopterygii</taxon>
        <taxon>Neopterygii</taxon>
        <taxon>Teleostei</taxon>
        <taxon>Neoteleostei</taxon>
        <taxon>Acanthomorphata</taxon>
        <taxon>Gobiaria</taxon>
        <taxon>Gobiiformes</taxon>
        <taxon>Gobioidei</taxon>
        <taxon>Gobiidae</taxon>
        <taxon>Gobionellinae</taxon>
        <taxon>Mugilogobius</taxon>
    </lineage>
</organism>
<dbReference type="FunFam" id="3.80.10.10:FF:000053">
    <property type="entry name" value="Leucine-rich repeat-containing 8 VRAC subunit Ab"/>
    <property type="match status" value="1"/>
</dbReference>
<sequence>MASRIHLEEDDIVYRLYLLTTIIKVISSILIIFFTAYTVQDIQFSVVCNVKAMEKFTGHGMFYCTHPLSPLFEILACFYISLVVVYGLICTYALWWTLSRSLKRYSFESIREESSYIDIPDAKNDFAFMLHMADQCDPRYSKLYAVFHSEVSENERRQVNLNNERTLEKLRQSITKNSQDKIELGLFMLSGIPDSVFDFVELEVLKLALMPDVTIPPTIAKLSNLSEMWLRHSPAKIEAPALAFLRENLKSLHVNFIDIKEIPLWIYSLTNLSELHLTGNLSADRFIVIHSLRELKQLKVLSLEIKLTKLPKVVTDVGAHLQKLSINNEGTKLMDLKSLKKMDNLSVLELVRCDLKHIPDNISCLENLQEIDLKGNNLKTIEEIIFLEFLQRLVCLKLWYNQIMYIPTQINILTNLEQLYLNRNKIEIIPSQLFLCHKLRFLDLSHNRLTNIPAEVGFLQDLQYFAVTANMIETLPPELFQCKKMRTLNLGNNRLQSLPSGFGELTGLTQLELRGNRLECLPVELGECRRLKRSGLDVEEDLFNTLPSEVKEQLWRDEKEQFSEDGYVVLDGLLSPAECHKLKHRVSLIVEEMDVPERCVAPHSPPVTLSNLKHRYESMSLCSFVGEFIVSRQKSVNKVGHGNSPHAYEPLFKKVTHSPKVQGIEKKLGLMRPVILQSMYIFIIPGNGGQGVTPFGRCFAGPGTVCEGLRRGTRERDRAILGHHTLSSPVGKYHYTANYGNQDSGPWSPPGTEPLSLYF</sequence>
<comment type="caution">
    <text evidence="19">The sequence shown here is derived from an EMBL/GenBank/DDBJ whole genome shotgun (WGS) entry which is preliminary data.</text>
</comment>
<dbReference type="GO" id="GO:0034220">
    <property type="term" value="P:monoatomic ion transmembrane transport"/>
    <property type="evidence" value="ECO:0007669"/>
    <property type="project" value="UniProtKB-KW"/>
</dbReference>
<keyword evidence="6 16" id="KW-0812">Transmembrane</keyword>
<evidence type="ECO:0000256" key="4">
    <source>
        <dbReference type="ARBA" id="ARBA00022475"/>
    </source>
</evidence>
<feature type="domain" description="LRRC8 pannexin-like TM region" evidence="17">
    <location>
        <begin position="4"/>
        <end position="94"/>
    </location>
</feature>
<dbReference type="PANTHER" id="PTHR48051:SF58">
    <property type="entry name" value="VOLUME-REGULATED ANION CHANNEL SUBUNIT LRRC8E"/>
    <property type="match status" value="1"/>
</dbReference>
<name>A0AAW0MNX1_9GOBI</name>
<gene>
    <name evidence="19" type="ORF">WMY93_033404</name>
</gene>
<keyword evidence="8 16" id="KW-1133">Transmembrane helix</keyword>
<dbReference type="InterPro" id="IPR003591">
    <property type="entry name" value="Leu-rich_rpt_typical-subtyp"/>
</dbReference>
<evidence type="ECO:0000256" key="16">
    <source>
        <dbReference type="SAM" id="Phobius"/>
    </source>
</evidence>
<evidence type="ECO:0000256" key="1">
    <source>
        <dbReference type="ARBA" id="ARBA00004651"/>
    </source>
</evidence>
<evidence type="ECO:0000256" key="7">
    <source>
        <dbReference type="ARBA" id="ARBA00022737"/>
    </source>
</evidence>
<evidence type="ECO:0000256" key="9">
    <source>
        <dbReference type="ARBA" id="ARBA00023065"/>
    </source>
</evidence>
<evidence type="ECO:0000256" key="11">
    <source>
        <dbReference type="ARBA" id="ARBA00023157"/>
    </source>
</evidence>
<keyword evidence="7" id="KW-0677">Repeat</keyword>
<evidence type="ECO:0000256" key="12">
    <source>
        <dbReference type="ARBA" id="ARBA00023303"/>
    </source>
</evidence>
<dbReference type="Gene3D" id="2.60.120.620">
    <property type="entry name" value="q2cbj1_9rhob like domain"/>
    <property type="match status" value="1"/>
</dbReference>
<feature type="domain" description="Disease resistance R13L4/SHOC-2-like LRR" evidence="18">
    <location>
        <begin position="437"/>
        <end position="538"/>
    </location>
</feature>
<dbReference type="InterPro" id="IPR021040">
    <property type="entry name" value="LRRC8_Pannexin-like"/>
</dbReference>
<comment type="catalytic activity">
    <reaction evidence="13">
        <text>iodide(out) = iodide(in)</text>
        <dbReference type="Rhea" id="RHEA:66324"/>
        <dbReference type="ChEBI" id="CHEBI:16382"/>
    </reaction>
</comment>
<keyword evidence="11" id="KW-1015">Disulfide bond</keyword>
<comment type="catalytic activity">
    <reaction evidence="14">
        <text>taurine(out) = taurine(in)</text>
        <dbReference type="Rhea" id="RHEA:66328"/>
        <dbReference type="ChEBI" id="CHEBI:507393"/>
    </reaction>
</comment>
<evidence type="ECO:0008006" key="21">
    <source>
        <dbReference type="Google" id="ProtNLM"/>
    </source>
</evidence>
<reference evidence="20" key="1">
    <citation type="submission" date="2024-04" db="EMBL/GenBank/DDBJ databases">
        <title>Salinicola lusitanus LLJ914,a marine bacterium isolated from the Okinawa Trough.</title>
        <authorList>
            <person name="Li J."/>
        </authorList>
    </citation>
    <scope>NUCLEOTIDE SEQUENCE [LARGE SCALE GENOMIC DNA]</scope>
</reference>
<evidence type="ECO:0000259" key="17">
    <source>
        <dbReference type="Pfam" id="PF12534"/>
    </source>
</evidence>
<evidence type="ECO:0000313" key="20">
    <source>
        <dbReference type="Proteomes" id="UP001460270"/>
    </source>
</evidence>
<keyword evidence="4" id="KW-1003">Cell membrane</keyword>
<dbReference type="Proteomes" id="UP001460270">
    <property type="component" value="Unassembled WGS sequence"/>
</dbReference>
<feature type="transmembrane region" description="Helical" evidence="16">
    <location>
        <begin position="71"/>
        <end position="95"/>
    </location>
</feature>
<evidence type="ECO:0000313" key="19">
    <source>
        <dbReference type="EMBL" id="KAK7879923.1"/>
    </source>
</evidence>
<dbReference type="InterPro" id="IPR001611">
    <property type="entry name" value="Leu-rich_rpt"/>
</dbReference>
<evidence type="ECO:0000256" key="5">
    <source>
        <dbReference type="ARBA" id="ARBA00022614"/>
    </source>
</evidence>
<dbReference type="GO" id="GO:0005886">
    <property type="term" value="C:plasma membrane"/>
    <property type="evidence" value="ECO:0007669"/>
    <property type="project" value="UniProtKB-SubCell"/>
</dbReference>
<dbReference type="EMBL" id="JBBPFD010000172">
    <property type="protein sequence ID" value="KAK7879923.1"/>
    <property type="molecule type" value="Genomic_DNA"/>
</dbReference>
<comment type="subcellular location">
    <subcellularLocation>
        <location evidence="1">Cell membrane</location>
        <topology evidence="1">Multi-pass membrane protein</topology>
    </subcellularLocation>
</comment>
<dbReference type="PANTHER" id="PTHR48051">
    <property type="match status" value="1"/>
</dbReference>
<keyword evidence="3" id="KW-0813">Transport</keyword>
<evidence type="ECO:0000256" key="10">
    <source>
        <dbReference type="ARBA" id="ARBA00023136"/>
    </source>
</evidence>
<evidence type="ECO:0000256" key="6">
    <source>
        <dbReference type="ARBA" id="ARBA00022692"/>
    </source>
</evidence>
<dbReference type="GO" id="GO:0005737">
    <property type="term" value="C:cytoplasm"/>
    <property type="evidence" value="ECO:0007669"/>
    <property type="project" value="TreeGrafter"/>
</dbReference>
<dbReference type="Gene3D" id="3.80.10.10">
    <property type="entry name" value="Ribonuclease Inhibitor"/>
    <property type="match status" value="2"/>
</dbReference>
<feature type="transmembrane region" description="Helical" evidence="16">
    <location>
        <begin position="12"/>
        <end position="37"/>
    </location>
</feature>
<evidence type="ECO:0000256" key="2">
    <source>
        <dbReference type="ARBA" id="ARBA00010471"/>
    </source>
</evidence>
<evidence type="ECO:0000256" key="8">
    <source>
        <dbReference type="ARBA" id="ARBA00022989"/>
    </source>
</evidence>
<evidence type="ECO:0000256" key="15">
    <source>
        <dbReference type="ARBA" id="ARBA00024167"/>
    </source>
</evidence>
<dbReference type="SMART" id="SM00369">
    <property type="entry name" value="LRR_TYP"/>
    <property type="match status" value="8"/>
</dbReference>
<keyword evidence="12" id="KW-0407">Ion channel</keyword>
<keyword evidence="5" id="KW-0433">Leucine-rich repeat</keyword>
<dbReference type="SUPFAM" id="SSF52058">
    <property type="entry name" value="L domain-like"/>
    <property type="match status" value="1"/>
</dbReference>
<dbReference type="InterPro" id="IPR032675">
    <property type="entry name" value="LRR_dom_sf"/>
</dbReference>
<keyword evidence="10 16" id="KW-0472">Membrane</keyword>
<dbReference type="Pfam" id="PF23598">
    <property type="entry name" value="LRR_14"/>
    <property type="match status" value="1"/>
</dbReference>
<comment type="catalytic activity">
    <reaction evidence="15">
        <text>chloride(in) = chloride(out)</text>
        <dbReference type="Rhea" id="RHEA:29823"/>
        <dbReference type="ChEBI" id="CHEBI:17996"/>
    </reaction>
</comment>